<dbReference type="Pfam" id="PF00090">
    <property type="entry name" value="TSP_1"/>
    <property type="match status" value="2"/>
</dbReference>
<dbReference type="SUPFAM" id="SSF82895">
    <property type="entry name" value="TSP-1 type 1 repeat"/>
    <property type="match status" value="2"/>
</dbReference>
<protein>
    <submittedName>
        <fullName evidence="3">Uncharacterized protein</fullName>
    </submittedName>
</protein>
<comment type="caution">
    <text evidence="3">The sequence shown here is derived from an EMBL/GenBank/DDBJ whole genome shotgun (WGS) entry which is preliminary data.</text>
</comment>
<dbReference type="OrthoDB" id="6048501at2759"/>
<proteinExistence type="predicted"/>
<dbReference type="PANTHER" id="PTHR22906">
    <property type="entry name" value="PROPERDIN"/>
    <property type="match status" value="1"/>
</dbReference>
<dbReference type="InterPro" id="IPR052065">
    <property type="entry name" value="Compl_asym_regulator"/>
</dbReference>
<dbReference type="InterPro" id="IPR036383">
    <property type="entry name" value="TSP1_rpt_sf"/>
</dbReference>
<keyword evidence="1" id="KW-0677">Repeat</keyword>
<organism evidence="3 4">
    <name type="scientific">Mytilus galloprovincialis</name>
    <name type="common">Mediterranean mussel</name>
    <dbReference type="NCBI Taxonomy" id="29158"/>
    <lineage>
        <taxon>Eukaryota</taxon>
        <taxon>Metazoa</taxon>
        <taxon>Spiralia</taxon>
        <taxon>Lophotrochozoa</taxon>
        <taxon>Mollusca</taxon>
        <taxon>Bivalvia</taxon>
        <taxon>Autobranchia</taxon>
        <taxon>Pteriomorphia</taxon>
        <taxon>Mytilida</taxon>
        <taxon>Mytiloidea</taxon>
        <taxon>Mytilidae</taxon>
        <taxon>Mytilinae</taxon>
        <taxon>Mytilus</taxon>
    </lineage>
</organism>
<sequence>MSSPTSVSIPDHTPVDTSVIHLYFNDTDYGDWFVNIYSESHSYFYYDSTLDTVNVKTILPKTIGTHEQVHEFIVWAEDSCYNRVTGTVTITTFNEPNYFPDLPKTVVVDETDTGDLVPFTVVDDYGDPTDNCMISATSPSTTMFVLNGWNVALSSSAAMNKDAGAEYTVDIECNDGTDINGSYIVIQLRRNITEEGEHELHYYYNQTEGQVAILDCSEEVRTYDSYINFVPPEDVYIVIDEVIYTFFDARCIHTAQYGVYHQCEREHKTTCTFDVTGSNVASSCGNTLEKIGGLFVRYHCVREGAWTTWGEWGDCSRSCAGGYVQRFRNYTNPESNFFAENVAREDELHYDTKRCNMHDCTFNGATCRDETFTAVCRDYDTDGRISILGSIYTYGCAWNYNTADPSHDVTSALESHCGNRNTCPVVVSDGNMGQSCSLMDYMTDSFTYESMYWCGQNGWYSCYSTVSDSNRKLNSLSYCGKLYWDYQCTIPQWAMWGDWSSCTVTCGQGTQTRQRSCENDHTTLDGYNNLCSQDGSEKHRQETRDCLLKGSQPYCTYCINEWHYPYNQIPVSSMANGYSDSSSGNAVLLESDYDIIRCCGLISQWVFRPARSGLVTFVVWRPTGFPGEDEYRKVIGINTYRVSTDEINTVVTYTPGTTERIAVTNGDMIGWYDTSSNNIIAYDGCDPSLSGSTTDHIYFFRYDTSSNNIIAYDECDPSLSGSTTDHIYFTKNYCPTKTRKITIGTPAVDNVEDWNITALTGRVYAVQYYMVANTPPYFTLPKYTKNVPDFWTEDINVMSFYFTDDDYGDYFADIHPDYDHEYFYLDPTRQQIRTKTDIFHEHTVRYHYYTFVVSAVDSCHNQVTGTVSMTTYNTPPLMNNLDASVNISEFMTYGEIFTVDFEDRENDSFTWRINRVTPSTDIFYFEGSTIMLVNGTVLDTSILQYVLQIRTYDYDRARIKYLTVDVIVTPVLEPIYYEYSSVEGHTASLMECANEVIPKETYTDYIPPLDVFIVIDNVTYDLASHYGCLHNLTYGVKDRCDNQTTCSFLVTNANVASQCGTEGAAALWVRYHCVSKY</sequence>
<dbReference type="SUPFAM" id="SSF49313">
    <property type="entry name" value="Cadherin-like"/>
    <property type="match status" value="2"/>
</dbReference>
<dbReference type="Gene3D" id="2.60.40.60">
    <property type="entry name" value="Cadherins"/>
    <property type="match status" value="1"/>
</dbReference>
<evidence type="ECO:0000313" key="4">
    <source>
        <dbReference type="Proteomes" id="UP000596742"/>
    </source>
</evidence>
<dbReference type="InterPro" id="IPR015919">
    <property type="entry name" value="Cadherin-like_sf"/>
</dbReference>
<accession>A0A8B6GEM4</accession>
<dbReference type="Gene3D" id="2.20.100.10">
    <property type="entry name" value="Thrombospondin type-1 (TSP1) repeat"/>
    <property type="match status" value="2"/>
</dbReference>
<gene>
    <name evidence="3" type="ORF">MGAL_10B060726</name>
</gene>
<dbReference type="InterPro" id="IPR000884">
    <property type="entry name" value="TSP1_rpt"/>
</dbReference>
<name>A0A8B6GEM4_MYTGA</name>
<dbReference type="EMBL" id="UYJE01008324">
    <property type="protein sequence ID" value="VDI62968.1"/>
    <property type="molecule type" value="Genomic_DNA"/>
</dbReference>
<dbReference type="SMART" id="SM00209">
    <property type="entry name" value="TSP1"/>
    <property type="match status" value="2"/>
</dbReference>
<dbReference type="PROSITE" id="PS50092">
    <property type="entry name" value="TSP1"/>
    <property type="match status" value="2"/>
</dbReference>
<dbReference type="GO" id="GO:0016020">
    <property type="term" value="C:membrane"/>
    <property type="evidence" value="ECO:0007669"/>
    <property type="project" value="InterPro"/>
</dbReference>
<dbReference type="Proteomes" id="UP000596742">
    <property type="component" value="Unassembled WGS sequence"/>
</dbReference>
<evidence type="ECO:0000313" key="3">
    <source>
        <dbReference type="EMBL" id="VDI62968.1"/>
    </source>
</evidence>
<evidence type="ECO:0000256" key="2">
    <source>
        <dbReference type="ARBA" id="ARBA00023157"/>
    </source>
</evidence>
<keyword evidence="2" id="KW-1015">Disulfide bond</keyword>
<evidence type="ECO:0000256" key="1">
    <source>
        <dbReference type="ARBA" id="ARBA00022737"/>
    </source>
</evidence>
<keyword evidence="4" id="KW-1185">Reference proteome</keyword>
<dbReference type="GO" id="GO:0005509">
    <property type="term" value="F:calcium ion binding"/>
    <property type="evidence" value="ECO:0007669"/>
    <property type="project" value="InterPro"/>
</dbReference>
<dbReference type="AlphaFoldDB" id="A0A8B6GEM4"/>
<reference evidence="3" key="1">
    <citation type="submission" date="2018-11" db="EMBL/GenBank/DDBJ databases">
        <authorList>
            <person name="Alioto T."/>
            <person name="Alioto T."/>
        </authorList>
    </citation>
    <scope>NUCLEOTIDE SEQUENCE</scope>
</reference>